<gene>
    <name evidence="1" type="ORF">LOK49_LG08G01009</name>
</gene>
<protein>
    <submittedName>
        <fullName evidence="1">Equilibrative nucleotide transporter 2</fullName>
    </submittedName>
</protein>
<keyword evidence="2" id="KW-1185">Reference proteome</keyword>
<accession>A0ACC0GRY6</accession>
<evidence type="ECO:0000313" key="1">
    <source>
        <dbReference type="EMBL" id="KAI8003436.1"/>
    </source>
</evidence>
<dbReference type="Proteomes" id="UP001060215">
    <property type="component" value="Chromosome 9"/>
</dbReference>
<evidence type="ECO:0000313" key="2">
    <source>
        <dbReference type="Proteomes" id="UP001060215"/>
    </source>
</evidence>
<reference evidence="1 2" key="1">
    <citation type="journal article" date="2022" name="Plant J.">
        <title>Chromosome-level genome of Camellia lanceoleosa provides a valuable resource for understanding genome evolution and self-incompatibility.</title>
        <authorList>
            <person name="Gong W."/>
            <person name="Xiao S."/>
            <person name="Wang L."/>
            <person name="Liao Z."/>
            <person name="Chang Y."/>
            <person name="Mo W."/>
            <person name="Hu G."/>
            <person name="Li W."/>
            <person name="Zhao G."/>
            <person name="Zhu H."/>
            <person name="Hu X."/>
            <person name="Ji K."/>
            <person name="Xiang X."/>
            <person name="Song Q."/>
            <person name="Yuan D."/>
            <person name="Jin S."/>
            <person name="Zhang L."/>
        </authorList>
    </citation>
    <scope>NUCLEOTIDE SEQUENCE [LARGE SCALE GENOMIC DNA]</scope>
    <source>
        <strain evidence="1">SQ_2022a</strain>
    </source>
</reference>
<dbReference type="EMBL" id="CM045766">
    <property type="protein sequence ID" value="KAI8003436.1"/>
    <property type="molecule type" value="Genomic_DNA"/>
</dbReference>
<comment type="caution">
    <text evidence="1">The sequence shown here is derived from an EMBL/GenBank/DDBJ whole genome shotgun (WGS) entry which is preliminary data.</text>
</comment>
<proteinExistence type="predicted"/>
<organism evidence="1 2">
    <name type="scientific">Camellia lanceoleosa</name>
    <dbReference type="NCBI Taxonomy" id="1840588"/>
    <lineage>
        <taxon>Eukaryota</taxon>
        <taxon>Viridiplantae</taxon>
        <taxon>Streptophyta</taxon>
        <taxon>Embryophyta</taxon>
        <taxon>Tracheophyta</taxon>
        <taxon>Spermatophyta</taxon>
        <taxon>Magnoliopsida</taxon>
        <taxon>eudicotyledons</taxon>
        <taxon>Gunneridae</taxon>
        <taxon>Pentapetalae</taxon>
        <taxon>asterids</taxon>
        <taxon>Ericales</taxon>
        <taxon>Theaceae</taxon>
        <taxon>Camellia</taxon>
    </lineage>
</organism>
<name>A0ACC0GRY6_9ERIC</name>
<sequence length="105" mass="11465">MDICYLSKLLKIDDNMEESLTNVESARSALLWHLNQISSNRLFVKYKLPIVEIGEYIATVLLDLAISGKGGIGTYIGICMISGAFRVADAHVQGGMVGDLSFMLP</sequence>